<dbReference type="SUPFAM" id="SSF46894">
    <property type="entry name" value="C-terminal effector domain of the bipartite response regulators"/>
    <property type="match status" value="1"/>
</dbReference>
<dbReference type="Gene3D" id="1.25.40.10">
    <property type="entry name" value="Tetratricopeptide repeat domain"/>
    <property type="match status" value="1"/>
</dbReference>
<dbReference type="GO" id="GO:0004674">
    <property type="term" value="F:protein serine/threonine kinase activity"/>
    <property type="evidence" value="ECO:0007669"/>
    <property type="project" value="UniProtKB-KW"/>
</dbReference>
<organism evidence="3 4">
    <name type="scientific">Actinokineospora cianjurensis</name>
    <dbReference type="NCBI Taxonomy" id="585224"/>
    <lineage>
        <taxon>Bacteria</taxon>
        <taxon>Bacillati</taxon>
        <taxon>Actinomycetota</taxon>
        <taxon>Actinomycetes</taxon>
        <taxon>Pseudonocardiales</taxon>
        <taxon>Pseudonocardiaceae</taxon>
        <taxon>Actinokineospora</taxon>
    </lineage>
</organism>
<dbReference type="PROSITE" id="PS50837">
    <property type="entry name" value="NACHT"/>
    <property type="match status" value="1"/>
</dbReference>
<dbReference type="SMART" id="SM00421">
    <property type="entry name" value="HTH_LUXR"/>
    <property type="match status" value="1"/>
</dbReference>
<dbReference type="PRINTS" id="PR00038">
    <property type="entry name" value="HTHLUXR"/>
</dbReference>
<reference evidence="3 4" key="1">
    <citation type="submission" date="2018-10" db="EMBL/GenBank/DDBJ databases">
        <title>Genomic Encyclopedia of Archaeal and Bacterial Type Strains, Phase II (KMG-II): from individual species to whole genera.</title>
        <authorList>
            <person name="Goeker M."/>
        </authorList>
    </citation>
    <scope>NUCLEOTIDE SEQUENCE [LARGE SCALE GENOMIC DNA]</scope>
    <source>
        <strain evidence="3 4">DSM 45657</strain>
    </source>
</reference>
<dbReference type="Pfam" id="PF13401">
    <property type="entry name" value="AAA_22"/>
    <property type="match status" value="1"/>
</dbReference>
<feature type="domain" description="HTH luxR-type" evidence="1">
    <location>
        <begin position="731"/>
        <end position="795"/>
    </location>
</feature>
<keyword evidence="3" id="KW-0808">Transferase</keyword>
<dbReference type="PANTHER" id="PTHR47691:SF3">
    <property type="entry name" value="HTH-TYPE TRANSCRIPTIONAL REGULATOR RV0890C-RELATED"/>
    <property type="match status" value="1"/>
</dbReference>
<dbReference type="GO" id="GO:0003677">
    <property type="term" value="F:DNA binding"/>
    <property type="evidence" value="ECO:0007669"/>
    <property type="project" value="InterPro"/>
</dbReference>
<protein>
    <submittedName>
        <fullName evidence="3">Non-specific serine/threonine protein kinase</fullName>
    </submittedName>
</protein>
<dbReference type="PROSITE" id="PS50043">
    <property type="entry name" value="HTH_LUXR_2"/>
    <property type="match status" value="1"/>
</dbReference>
<dbReference type="Pfam" id="PF00196">
    <property type="entry name" value="GerE"/>
    <property type="match status" value="1"/>
</dbReference>
<keyword evidence="3" id="KW-0418">Kinase</keyword>
<name>A0A421AX63_9PSEU</name>
<dbReference type="InterPro" id="IPR049945">
    <property type="entry name" value="AAA_22"/>
</dbReference>
<dbReference type="GO" id="GO:0016887">
    <property type="term" value="F:ATP hydrolysis activity"/>
    <property type="evidence" value="ECO:0007669"/>
    <property type="project" value="InterPro"/>
</dbReference>
<keyword evidence="3" id="KW-0723">Serine/threonine-protein kinase</keyword>
<dbReference type="InterPro" id="IPR011990">
    <property type="entry name" value="TPR-like_helical_dom_sf"/>
</dbReference>
<comment type="caution">
    <text evidence="3">The sequence shown here is derived from an EMBL/GenBank/DDBJ whole genome shotgun (WGS) entry which is preliminary data.</text>
</comment>
<dbReference type="InterPro" id="IPR007111">
    <property type="entry name" value="NACHT_NTPase"/>
</dbReference>
<dbReference type="InterPro" id="IPR027417">
    <property type="entry name" value="P-loop_NTPase"/>
</dbReference>
<feature type="domain" description="NACHT" evidence="2">
    <location>
        <begin position="57"/>
        <end position="172"/>
    </location>
</feature>
<dbReference type="Gene3D" id="1.10.10.10">
    <property type="entry name" value="Winged helix-like DNA-binding domain superfamily/Winged helix DNA-binding domain"/>
    <property type="match status" value="1"/>
</dbReference>
<dbReference type="CDD" id="cd06170">
    <property type="entry name" value="LuxR_C_like"/>
    <property type="match status" value="1"/>
</dbReference>
<gene>
    <name evidence="3" type="ORF">CLV68_5982</name>
</gene>
<dbReference type="SUPFAM" id="SSF52540">
    <property type="entry name" value="P-loop containing nucleoside triphosphate hydrolases"/>
    <property type="match status" value="1"/>
</dbReference>
<sequence>MDSELENGLDRDTVGPAIDGRKACRVRLPVQLDSFVGREAETARGLELLGPGPGGVRMVTLVGPGGVGKTRLAIRLAAQLADRGDFPDDVALVSLIGVADRSLSVVRRLLQVLGVPDNDDEVAAHAALADRLAGRDMLLIIDNCEHVSETVREVLPTLFGASPGLRVLTTSRDYLELPGEHLLVVPPLPNHATTVDGAVSAAVQLLIDRAAARDAHIDPADPDAAMLCGPALLDGSPADIELAAGCLDVLTLRGIVEKLGADPLAMLKPMGRSRHRSQRTIRDVSYNLLDTNERRLWAVLAVFRGHFHPEMAEHVCERLGFDRDDVATGVATLVQRSILVREMCRGHRRVRMQEPVRRYGLGLVLEDLSQSRISAAHAEYFAERARQAATEWYGPGELDWMRELGQDSPNIDAAVEYLLSGPDTVAAGLQMVVNLAHTRVDIFDGQLREARARIGAALDAHARFHPGVTTPTQVSAVALGAWLGYLQGRSDTGQALLGQARELQTAVGGPPPHALVLAEGSALWLVGERSQETDAVEALDLAAEIAACSATRGEQSMAALFATMATAFGGGDHATAITRAHDYLAVTEKTGAEWAISWALFAVAVTEHGHGQSNRSIAALRRALTMQQRMGDSWGAAWSVWLAGVIAASSRESGTAAQLLGAARTMRRGIGTDIGGLHPWLRMENAAMAVCLAHLGPDVLRQHTEGGQKLSLDKAVESGLSLLASLSTGEPLEHPGGLTNREQQAVELLANNMKDRKIAEVMGVSVRTVETHLANARKKLQVNDRTALLEAWRNLANPS</sequence>
<accession>A0A421AX63</accession>
<proteinExistence type="predicted"/>
<dbReference type="PANTHER" id="PTHR47691">
    <property type="entry name" value="REGULATOR-RELATED"/>
    <property type="match status" value="1"/>
</dbReference>
<dbReference type="AlphaFoldDB" id="A0A421AX63"/>
<dbReference type="EMBL" id="RCDD01000007">
    <property type="protein sequence ID" value="RLK54432.1"/>
    <property type="molecule type" value="Genomic_DNA"/>
</dbReference>
<dbReference type="InterPro" id="IPR000792">
    <property type="entry name" value="Tscrpt_reg_LuxR_C"/>
</dbReference>
<evidence type="ECO:0000313" key="4">
    <source>
        <dbReference type="Proteomes" id="UP000282454"/>
    </source>
</evidence>
<dbReference type="Proteomes" id="UP000282454">
    <property type="component" value="Unassembled WGS sequence"/>
</dbReference>
<evidence type="ECO:0000259" key="1">
    <source>
        <dbReference type="PROSITE" id="PS50043"/>
    </source>
</evidence>
<dbReference type="InterPro" id="IPR036388">
    <property type="entry name" value="WH-like_DNA-bd_sf"/>
</dbReference>
<dbReference type="GO" id="GO:0006355">
    <property type="term" value="P:regulation of DNA-templated transcription"/>
    <property type="evidence" value="ECO:0007669"/>
    <property type="project" value="InterPro"/>
</dbReference>
<dbReference type="InterPro" id="IPR016032">
    <property type="entry name" value="Sig_transdc_resp-reg_C-effctor"/>
</dbReference>
<dbReference type="Gene3D" id="3.40.50.300">
    <property type="entry name" value="P-loop containing nucleotide triphosphate hydrolases"/>
    <property type="match status" value="1"/>
</dbReference>
<evidence type="ECO:0000259" key="2">
    <source>
        <dbReference type="PROSITE" id="PS50837"/>
    </source>
</evidence>
<evidence type="ECO:0000313" key="3">
    <source>
        <dbReference type="EMBL" id="RLK54432.1"/>
    </source>
</evidence>
<keyword evidence="4" id="KW-1185">Reference proteome</keyword>